<proteinExistence type="predicted"/>
<feature type="region of interest" description="Disordered" evidence="1">
    <location>
        <begin position="1"/>
        <end position="28"/>
    </location>
</feature>
<name>A0AAW5L806_BACCE</name>
<sequence>MPRKKKSDIEREQASSMVNDWEKANGGLDDNQRATLQRMIELNSNTAEQDIRRVDYYSGNQDKYEKNTQSIQVRNENTGNLVKKKKEIFALKEGQEEEPLENIYQNLEFDKN</sequence>
<evidence type="ECO:0000256" key="1">
    <source>
        <dbReference type="SAM" id="MobiDB-lite"/>
    </source>
</evidence>
<accession>A0AAW5L806</accession>
<dbReference type="AlphaFoldDB" id="A0AAW5L806"/>
<dbReference type="EMBL" id="JANHEB010000215">
    <property type="protein sequence ID" value="MCQ6289260.1"/>
    <property type="molecule type" value="Genomic_DNA"/>
</dbReference>
<feature type="non-terminal residue" evidence="2">
    <location>
        <position position="112"/>
    </location>
</feature>
<comment type="caution">
    <text evidence="2">The sequence shown here is derived from an EMBL/GenBank/DDBJ whole genome shotgun (WGS) entry which is preliminary data.</text>
</comment>
<gene>
    <name evidence="2" type="ORF">NPM19_32460</name>
</gene>
<dbReference type="Proteomes" id="UP001204643">
    <property type="component" value="Unassembled WGS sequence"/>
</dbReference>
<protein>
    <submittedName>
        <fullName evidence="2">Uncharacterized protein</fullName>
    </submittedName>
</protein>
<dbReference type="RefSeq" id="WP_256425632.1">
    <property type="nucleotide sequence ID" value="NZ_JANHDX010000312.1"/>
</dbReference>
<organism evidence="2 3">
    <name type="scientific">Bacillus cereus</name>
    <dbReference type="NCBI Taxonomy" id="1396"/>
    <lineage>
        <taxon>Bacteria</taxon>
        <taxon>Bacillati</taxon>
        <taxon>Bacillota</taxon>
        <taxon>Bacilli</taxon>
        <taxon>Bacillales</taxon>
        <taxon>Bacillaceae</taxon>
        <taxon>Bacillus</taxon>
        <taxon>Bacillus cereus group</taxon>
    </lineage>
</organism>
<reference evidence="2" key="1">
    <citation type="submission" date="2022-07" db="EMBL/GenBank/DDBJ databases">
        <title>Identification and characterization of Bacillus thuringiensis and other Bacillus cereus group isolates from spinach by whole genome sequencing.</title>
        <authorList>
            <person name="Zao X."/>
            <person name="Zervas A."/>
            <person name="Hendriks M."/>
            <person name="Rajkovic A."/>
            <person name="Van Overbeek L."/>
            <person name="Hendriksen N.B."/>
            <person name="Uyttendaele M."/>
        </authorList>
    </citation>
    <scope>NUCLEOTIDE SEQUENCE</scope>
    <source>
        <strain evidence="2">781001F-1</strain>
    </source>
</reference>
<evidence type="ECO:0000313" key="3">
    <source>
        <dbReference type="Proteomes" id="UP001204643"/>
    </source>
</evidence>
<evidence type="ECO:0000313" key="2">
    <source>
        <dbReference type="EMBL" id="MCQ6289260.1"/>
    </source>
</evidence>